<evidence type="ECO:0000256" key="9">
    <source>
        <dbReference type="ARBA" id="ARBA00023235"/>
    </source>
</evidence>
<feature type="binding site" evidence="12">
    <location>
        <position position="216"/>
    </location>
    <ligand>
        <name>Mg(2+)</name>
        <dbReference type="ChEBI" id="CHEBI:18420"/>
        <label>2</label>
    </ligand>
</feature>
<dbReference type="Pfam" id="PF01261">
    <property type="entry name" value="AP_endonuc_2"/>
    <property type="match status" value="1"/>
</dbReference>
<feature type="binding site" evidence="12">
    <location>
        <position position="244"/>
    </location>
    <ligand>
        <name>Mg(2+)</name>
        <dbReference type="ChEBI" id="CHEBI:18420"/>
        <label>1</label>
    </ligand>
</feature>
<feature type="binding site" evidence="12">
    <location>
        <position position="180"/>
    </location>
    <ligand>
        <name>Mg(2+)</name>
        <dbReference type="ChEBI" id="CHEBI:18420"/>
        <label>1</label>
    </ligand>
</feature>
<dbReference type="HAMAP" id="MF_00455">
    <property type="entry name" value="Xylose_isom_A"/>
    <property type="match status" value="1"/>
</dbReference>
<keyword evidence="8 12" id="KW-0479">Metal-binding</keyword>
<dbReference type="PRINTS" id="PR00688">
    <property type="entry name" value="XYLOSISMRASE"/>
</dbReference>
<evidence type="ECO:0000256" key="12">
    <source>
        <dbReference type="HAMAP-Rule" id="MF_00455"/>
    </source>
</evidence>
<comment type="subunit">
    <text evidence="3 12 14">Homotetramer.</text>
</comment>
<keyword evidence="6 12" id="KW-0963">Cytoplasm</keyword>
<comment type="caution">
    <text evidence="16">The sequence shown here is derived from an EMBL/GenBank/DDBJ whole genome shotgun (WGS) entry which is preliminary data.</text>
</comment>
<dbReference type="GO" id="GO:0009045">
    <property type="term" value="F:xylose isomerase activity"/>
    <property type="evidence" value="ECO:0007669"/>
    <property type="project" value="UniProtKB-EC"/>
</dbReference>
<evidence type="ECO:0000256" key="1">
    <source>
        <dbReference type="ARBA" id="ARBA00004496"/>
    </source>
</evidence>
<dbReference type="PANTHER" id="PTHR48408">
    <property type="match status" value="1"/>
</dbReference>
<proteinExistence type="inferred from homology"/>
<dbReference type="InterPro" id="IPR001998">
    <property type="entry name" value="Xylose_isomerase"/>
</dbReference>
<keyword evidence="17" id="KW-1185">Reference proteome</keyword>
<reference evidence="17" key="1">
    <citation type="journal article" date="2019" name="Int. J. Syst. Evol. Microbiol.">
        <title>The Global Catalogue of Microorganisms (GCM) 10K type strain sequencing project: providing services to taxonomists for standard genome sequencing and annotation.</title>
        <authorList>
            <consortium name="The Broad Institute Genomics Platform"/>
            <consortium name="The Broad Institute Genome Sequencing Center for Infectious Disease"/>
            <person name="Wu L."/>
            <person name="Ma J."/>
        </authorList>
    </citation>
    <scope>NUCLEOTIDE SEQUENCE [LARGE SCALE GENOMIC DNA]</scope>
    <source>
        <strain evidence="17">CCUG 54522</strain>
    </source>
</reference>
<dbReference type="PROSITE" id="PS51415">
    <property type="entry name" value="XYLOSE_ISOMERASE"/>
    <property type="match status" value="1"/>
</dbReference>
<dbReference type="PANTHER" id="PTHR48408:SF1">
    <property type="entry name" value="XYLOSE ISOMERASE"/>
    <property type="match status" value="1"/>
</dbReference>
<comment type="caution">
    <text evidence="12">Lacks conserved residue(s) required for the propagation of feature annotation.</text>
</comment>
<dbReference type="InterPro" id="IPR036237">
    <property type="entry name" value="Xyl_isomerase-like_sf"/>
</dbReference>
<comment type="similarity">
    <text evidence="2 12 13">Belongs to the xylose isomerase family.</text>
</comment>
<gene>
    <name evidence="12 16" type="primary">xylA</name>
    <name evidence="16" type="ORF">ACFPYL_23780</name>
</gene>
<feature type="binding site" evidence="12">
    <location>
        <position position="216"/>
    </location>
    <ligand>
        <name>Mg(2+)</name>
        <dbReference type="ChEBI" id="CHEBI:18420"/>
        <label>1</label>
    </ligand>
</feature>
<keyword evidence="9 12" id="KW-0413">Isomerase</keyword>
<evidence type="ECO:0000256" key="3">
    <source>
        <dbReference type="ARBA" id="ARBA00011881"/>
    </source>
</evidence>
<accession>A0ABW1LRY8</accession>
<keyword evidence="10 12" id="KW-0119">Carbohydrate metabolism</keyword>
<evidence type="ECO:0000256" key="7">
    <source>
        <dbReference type="ARBA" id="ARBA00022629"/>
    </source>
</evidence>
<dbReference type="Gene3D" id="3.20.20.150">
    <property type="entry name" value="Divalent-metal-dependent TIM barrel enzymes"/>
    <property type="match status" value="1"/>
</dbReference>
<evidence type="ECO:0000313" key="17">
    <source>
        <dbReference type="Proteomes" id="UP001596135"/>
    </source>
</evidence>
<evidence type="ECO:0000256" key="5">
    <source>
        <dbReference type="ARBA" id="ARBA00018232"/>
    </source>
</evidence>
<dbReference type="EMBL" id="JBHSRJ010000009">
    <property type="protein sequence ID" value="MFC6046125.1"/>
    <property type="molecule type" value="Genomic_DNA"/>
</dbReference>
<dbReference type="SUPFAM" id="SSF51658">
    <property type="entry name" value="Xylose isomerase-like"/>
    <property type="match status" value="1"/>
</dbReference>
<evidence type="ECO:0000259" key="15">
    <source>
        <dbReference type="Pfam" id="PF01261"/>
    </source>
</evidence>
<protein>
    <recommendedName>
        <fullName evidence="5 12">Xylose isomerase</fullName>
        <ecNumber evidence="4 12">5.3.1.5</ecNumber>
    </recommendedName>
</protein>
<comment type="cofactor">
    <cofactor evidence="12">
        <name>Mg(2+)</name>
        <dbReference type="ChEBI" id="CHEBI:18420"/>
    </cofactor>
    <text evidence="12">Binds 2 magnesium ions per subunit.</text>
</comment>
<comment type="subcellular location">
    <subcellularLocation>
        <location evidence="1 12 14">Cytoplasm</location>
    </subcellularLocation>
</comment>
<dbReference type="RefSeq" id="WP_379160574.1">
    <property type="nucleotide sequence ID" value="NZ_JBHSRJ010000009.1"/>
</dbReference>
<dbReference type="InterPro" id="IPR013453">
    <property type="entry name" value="XylA_actinobac"/>
</dbReference>
<feature type="binding site" evidence="12">
    <location>
        <position position="290"/>
    </location>
    <ligand>
        <name>Mg(2+)</name>
        <dbReference type="ChEBI" id="CHEBI:18420"/>
        <label>1</label>
    </ligand>
</feature>
<dbReference type="NCBIfam" id="TIGR02631">
    <property type="entry name" value="xylA_Arthro"/>
    <property type="match status" value="1"/>
</dbReference>
<sequence length="387" mass="42697">MTDRFTPAPEDKFSFGLWTVGWQGTDVFGPASRDLLDPVEATYKLAELGAAAVTFHDDDLLPDEATRQDTLDRFQKALADTGLVVEMVTTNTFSDPVFKEGAITANNREVRRYALAKVLRNIDLAASLGAKTFVMWGGREGAEHGASKNVPAAMDRFRDALDIACGYVREQGYDLRFALEPKPNEPRGDILLPTIGHAIALISELEHPEMVGLNPEVGHEEMAGLNFAHGISQALWHDKLFHIDLNGQHGPRFDQDLRFGAGSLRGAFWTVDAMLGAGTDRRYDGYVHFDYKPPRAEAIDGVWESARACMRNYLILREKVQAFRADPDVAVALEAAGVMELEQPTVAPGESLDDVRNATYDLDALRARSVAMEALDQLAMEHLLGVR</sequence>
<comment type="catalytic activity">
    <reaction evidence="11 12 13">
        <text>alpha-D-xylose = alpha-D-xylulofuranose</text>
        <dbReference type="Rhea" id="RHEA:22816"/>
        <dbReference type="ChEBI" id="CHEBI:28518"/>
        <dbReference type="ChEBI" id="CHEBI:188998"/>
        <dbReference type="EC" id="5.3.1.5"/>
    </reaction>
</comment>
<evidence type="ECO:0000256" key="14">
    <source>
        <dbReference type="RuleBase" id="RU000610"/>
    </source>
</evidence>
<evidence type="ECO:0000256" key="11">
    <source>
        <dbReference type="ARBA" id="ARBA00033659"/>
    </source>
</evidence>
<feature type="active site" evidence="12">
    <location>
        <position position="59"/>
    </location>
</feature>
<evidence type="ECO:0000256" key="8">
    <source>
        <dbReference type="ARBA" id="ARBA00022723"/>
    </source>
</evidence>
<dbReference type="EC" id="5.3.1.5" evidence="4 12"/>
<feature type="domain" description="Xylose isomerase-like TIM barrel" evidence="15">
    <location>
        <begin position="44"/>
        <end position="302"/>
    </location>
</feature>
<dbReference type="Proteomes" id="UP001596135">
    <property type="component" value="Unassembled WGS sequence"/>
</dbReference>
<evidence type="ECO:0000256" key="2">
    <source>
        <dbReference type="ARBA" id="ARBA00005765"/>
    </source>
</evidence>
<organism evidence="16 17">
    <name type="scientific">Nocardioides hankookensis</name>
    <dbReference type="NCBI Taxonomy" id="443157"/>
    <lineage>
        <taxon>Bacteria</taxon>
        <taxon>Bacillati</taxon>
        <taxon>Actinomycetota</taxon>
        <taxon>Actinomycetes</taxon>
        <taxon>Propionibacteriales</taxon>
        <taxon>Nocardioidaceae</taxon>
        <taxon>Nocardioides</taxon>
    </lineage>
</organism>
<feature type="binding site" evidence="12">
    <location>
        <position position="219"/>
    </location>
    <ligand>
        <name>Mg(2+)</name>
        <dbReference type="ChEBI" id="CHEBI:18420"/>
        <label>2</label>
    </ligand>
</feature>
<keyword evidence="12" id="KW-0460">Magnesium</keyword>
<feature type="active site" evidence="12">
    <location>
        <position position="56"/>
    </location>
</feature>
<evidence type="ECO:0000256" key="13">
    <source>
        <dbReference type="RuleBase" id="RU000609"/>
    </source>
</evidence>
<evidence type="ECO:0000313" key="16">
    <source>
        <dbReference type="EMBL" id="MFC6046125.1"/>
    </source>
</evidence>
<dbReference type="InterPro" id="IPR013022">
    <property type="entry name" value="Xyl_isomerase-like_TIM-brl"/>
</dbReference>
<evidence type="ECO:0000256" key="10">
    <source>
        <dbReference type="ARBA" id="ARBA00023277"/>
    </source>
</evidence>
<name>A0ABW1LRY8_9ACTN</name>
<evidence type="ECO:0000256" key="4">
    <source>
        <dbReference type="ARBA" id="ARBA00011958"/>
    </source>
</evidence>
<keyword evidence="7 12" id="KW-0859">Xylose metabolism</keyword>
<evidence type="ECO:0000256" key="6">
    <source>
        <dbReference type="ARBA" id="ARBA00022490"/>
    </source>
</evidence>